<keyword evidence="17" id="KW-1185">Reference proteome</keyword>
<evidence type="ECO:0000256" key="6">
    <source>
        <dbReference type="ARBA" id="ARBA00022617"/>
    </source>
</evidence>
<evidence type="ECO:0000256" key="9">
    <source>
        <dbReference type="ARBA" id="ARBA00022848"/>
    </source>
</evidence>
<keyword evidence="11 14" id="KW-0408">Iron</keyword>
<name>A0ABD0XYV7_9HEMI</name>
<comment type="similarity">
    <text evidence="5 15">Belongs to the cytochrome P450 family.</text>
</comment>
<feature type="non-terminal residue" evidence="16">
    <location>
        <position position="1"/>
    </location>
</feature>
<evidence type="ECO:0000256" key="14">
    <source>
        <dbReference type="PIRSR" id="PIRSR602403-1"/>
    </source>
</evidence>
<reference evidence="16 17" key="1">
    <citation type="submission" date="2024-07" db="EMBL/GenBank/DDBJ databases">
        <title>Chromosome-level genome assembly of the water stick insect Ranatra chinensis (Heteroptera: Nepidae).</title>
        <authorList>
            <person name="Liu X."/>
        </authorList>
    </citation>
    <scope>NUCLEOTIDE SEQUENCE [LARGE SCALE GENOMIC DNA]</scope>
    <source>
        <strain evidence="16">Cailab_2021Rc</strain>
        <tissue evidence="16">Muscle</tissue>
    </source>
</reference>
<dbReference type="PROSITE" id="PS00086">
    <property type="entry name" value="CYTOCHROME_P450"/>
    <property type="match status" value="1"/>
</dbReference>
<dbReference type="SUPFAM" id="SSF48264">
    <property type="entry name" value="Cytochrome P450"/>
    <property type="match status" value="1"/>
</dbReference>
<evidence type="ECO:0008006" key="18">
    <source>
        <dbReference type="Google" id="ProtNLM"/>
    </source>
</evidence>
<dbReference type="PANTHER" id="PTHR24292">
    <property type="entry name" value="CYTOCHROME P450"/>
    <property type="match status" value="1"/>
</dbReference>
<evidence type="ECO:0000256" key="7">
    <source>
        <dbReference type="ARBA" id="ARBA00022723"/>
    </source>
</evidence>
<dbReference type="InterPro" id="IPR001128">
    <property type="entry name" value="Cyt_P450"/>
</dbReference>
<keyword evidence="10 15" id="KW-0560">Oxidoreductase</keyword>
<dbReference type="InterPro" id="IPR017972">
    <property type="entry name" value="Cyt_P450_CS"/>
</dbReference>
<evidence type="ECO:0000256" key="12">
    <source>
        <dbReference type="ARBA" id="ARBA00023033"/>
    </source>
</evidence>
<comment type="function">
    <text evidence="2">May be involved in the metabolism of insect hormones and in the breakdown of synthetic insecticides.</text>
</comment>
<evidence type="ECO:0000256" key="13">
    <source>
        <dbReference type="ARBA" id="ARBA00023136"/>
    </source>
</evidence>
<dbReference type="Gene3D" id="1.10.630.10">
    <property type="entry name" value="Cytochrome P450"/>
    <property type="match status" value="1"/>
</dbReference>
<protein>
    <recommendedName>
        <fullName evidence="18">Cytochrome P450</fullName>
    </recommendedName>
</protein>
<evidence type="ECO:0000256" key="2">
    <source>
        <dbReference type="ARBA" id="ARBA00003690"/>
    </source>
</evidence>
<comment type="subcellular location">
    <subcellularLocation>
        <location evidence="4">Endoplasmic reticulum membrane</location>
        <topology evidence="4">Peripheral membrane protein</topology>
    </subcellularLocation>
    <subcellularLocation>
        <location evidence="3">Microsome membrane</location>
        <topology evidence="3">Peripheral membrane protein</topology>
    </subcellularLocation>
</comment>
<evidence type="ECO:0000256" key="11">
    <source>
        <dbReference type="ARBA" id="ARBA00023004"/>
    </source>
</evidence>
<dbReference type="GO" id="GO:0046872">
    <property type="term" value="F:metal ion binding"/>
    <property type="evidence" value="ECO:0007669"/>
    <property type="project" value="UniProtKB-KW"/>
</dbReference>
<evidence type="ECO:0000256" key="1">
    <source>
        <dbReference type="ARBA" id="ARBA00001971"/>
    </source>
</evidence>
<sequence>TVEECLRKHPPGTTTTRLCTKDVEIGGHTDNCPPIKIEAGTPVVLPMYSLHNDPYHFPDPERFDPERFSEENKEKRHPYAHFPFGAGPRSCPGFRFALSMVKMSIISILLDFKVTLRDGKPPEKIELNPMNTFFHTPKNGLWIKFDKLRQN</sequence>
<evidence type="ECO:0000256" key="8">
    <source>
        <dbReference type="ARBA" id="ARBA00022824"/>
    </source>
</evidence>
<keyword evidence="7 14" id="KW-0479">Metal-binding</keyword>
<keyword evidence="9" id="KW-0492">Microsome</keyword>
<evidence type="ECO:0000256" key="3">
    <source>
        <dbReference type="ARBA" id="ARBA00004174"/>
    </source>
</evidence>
<dbReference type="InterPro" id="IPR002403">
    <property type="entry name" value="Cyt_P450_E_grp-IV"/>
</dbReference>
<evidence type="ECO:0000256" key="5">
    <source>
        <dbReference type="ARBA" id="ARBA00010617"/>
    </source>
</evidence>
<accession>A0ABD0XYV7</accession>
<comment type="caution">
    <text evidence="16">The sequence shown here is derived from an EMBL/GenBank/DDBJ whole genome shotgun (WGS) entry which is preliminary data.</text>
</comment>
<dbReference type="GO" id="GO:0005789">
    <property type="term" value="C:endoplasmic reticulum membrane"/>
    <property type="evidence" value="ECO:0007669"/>
    <property type="project" value="UniProtKB-SubCell"/>
</dbReference>
<gene>
    <name evidence="16" type="ORF">AAG570_005813</name>
</gene>
<dbReference type="Proteomes" id="UP001558652">
    <property type="component" value="Unassembled WGS sequence"/>
</dbReference>
<keyword evidence="13" id="KW-0472">Membrane</keyword>
<dbReference type="InterPro" id="IPR050476">
    <property type="entry name" value="Insect_CytP450_Detox"/>
</dbReference>
<evidence type="ECO:0000256" key="4">
    <source>
        <dbReference type="ARBA" id="ARBA00004406"/>
    </source>
</evidence>
<evidence type="ECO:0000313" key="16">
    <source>
        <dbReference type="EMBL" id="KAL1116318.1"/>
    </source>
</evidence>
<dbReference type="InterPro" id="IPR036396">
    <property type="entry name" value="Cyt_P450_sf"/>
</dbReference>
<keyword evidence="6 14" id="KW-0349">Heme</keyword>
<dbReference type="AlphaFoldDB" id="A0ABD0XYV7"/>
<dbReference type="PRINTS" id="PR00465">
    <property type="entry name" value="EP450IV"/>
</dbReference>
<dbReference type="EMBL" id="JBFDAA010000018">
    <property type="protein sequence ID" value="KAL1116318.1"/>
    <property type="molecule type" value="Genomic_DNA"/>
</dbReference>
<dbReference type="PANTHER" id="PTHR24292:SF54">
    <property type="entry name" value="CYP9F3-RELATED"/>
    <property type="match status" value="1"/>
</dbReference>
<evidence type="ECO:0000256" key="10">
    <source>
        <dbReference type="ARBA" id="ARBA00023002"/>
    </source>
</evidence>
<dbReference type="GO" id="GO:0004497">
    <property type="term" value="F:monooxygenase activity"/>
    <property type="evidence" value="ECO:0007669"/>
    <property type="project" value="UniProtKB-KW"/>
</dbReference>
<keyword evidence="8" id="KW-0256">Endoplasmic reticulum</keyword>
<proteinExistence type="inferred from homology"/>
<evidence type="ECO:0000256" key="15">
    <source>
        <dbReference type="RuleBase" id="RU000461"/>
    </source>
</evidence>
<organism evidence="16 17">
    <name type="scientific">Ranatra chinensis</name>
    <dbReference type="NCBI Taxonomy" id="642074"/>
    <lineage>
        <taxon>Eukaryota</taxon>
        <taxon>Metazoa</taxon>
        <taxon>Ecdysozoa</taxon>
        <taxon>Arthropoda</taxon>
        <taxon>Hexapoda</taxon>
        <taxon>Insecta</taxon>
        <taxon>Pterygota</taxon>
        <taxon>Neoptera</taxon>
        <taxon>Paraneoptera</taxon>
        <taxon>Hemiptera</taxon>
        <taxon>Heteroptera</taxon>
        <taxon>Panheteroptera</taxon>
        <taxon>Nepomorpha</taxon>
        <taxon>Nepidae</taxon>
        <taxon>Ranatrinae</taxon>
        <taxon>Ranatra</taxon>
    </lineage>
</organism>
<evidence type="ECO:0000313" key="17">
    <source>
        <dbReference type="Proteomes" id="UP001558652"/>
    </source>
</evidence>
<dbReference type="Pfam" id="PF00067">
    <property type="entry name" value="p450"/>
    <property type="match status" value="1"/>
</dbReference>
<feature type="binding site" description="axial binding residue" evidence="14">
    <location>
        <position position="91"/>
    </location>
    <ligand>
        <name>heme</name>
        <dbReference type="ChEBI" id="CHEBI:30413"/>
    </ligand>
    <ligandPart>
        <name>Fe</name>
        <dbReference type="ChEBI" id="CHEBI:18248"/>
    </ligandPart>
</feature>
<comment type="cofactor">
    <cofactor evidence="1 14">
        <name>heme</name>
        <dbReference type="ChEBI" id="CHEBI:30413"/>
    </cofactor>
</comment>
<keyword evidence="12 15" id="KW-0503">Monooxygenase</keyword>